<dbReference type="AlphaFoldDB" id="A0A937EM85"/>
<keyword evidence="2" id="KW-0472">Membrane</keyword>
<dbReference type="Proteomes" id="UP000661858">
    <property type="component" value="Unassembled WGS sequence"/>
</dbReference>
<protein>
    <submittedName>
        <fullName evidence="3">Uncharacterized protein</fullName>
    </submittedName>
</protein>
<evidence type="ECO:0000256" key="1">
    <source>
        <dbReference type="SAM" id="MobiDB-lite"/>
    </source>
</evidence>
<evidence type="ECO:0000313" key="3">
    <source>
        <dbReference type="EMBL" id="MBL1085852.1"/>
    </source>
</evidence>
<feature type="compositionally biased region" description="Low complexity" evidence="1">
    <location>
        <begin position="84"/>
        <end position="102"/>
    </location>
</feature>
<evidence type="ECO:0000313" key="4">
    <source>
        <dbReference type="Proteomes" id="UP000661858"/>
    </source>
</evidence>
<proteinExistence type="predicted"/>
<evidence type="ECO:0000256" key="2">
    <source>
        <dbReference type="SAM" id="Phobius"/>
    </source>
</evidence>
<feature type="transmembrane region" description="Helical" evidence="2">
    <location>
        <begin position="48"/>
        <end position="68"/>
    </location>
</feature>
<feature type="region of interest" description="Disordered" evidence="1">
    <location>
        <begin position="76"/>
        <end position="119"/>
    </location>
</feature>
<reference evidence="3" key="1">
    <citation type="submission" date="2021-01" db="EMBL/GenBank/DDBJ databases">
        <title>WGS of actinomycetes isolated from Thailand.</title>
        <authorList>
            <person name="Thawai C."/>
        </authorList>
    </citation>
    <scope>NUCLEOTIDE SEQUENCE</scope>
    <source>
        <strain evidence="3">RCU-197</strain>
    </source>
</reference>
<organism evidence="3 4">
    <name type="scientific">Streptomyces actinomycinicus</name>
    <dbReference type="NCBI Taxonomy" id="1695166"/>
    <lineage>
        <taxon>Bacteria</taxon>
        <taxon>Bacillati</taxon>
        <taxon>Actinomycetota</taxon>
        <taxon>Actinomycetes</taxon>
        <taxon>Kitasatosporales</taxon>
        <taxon>Streptomycetaceae</taxon>
        <taxon>Streptomyces</taxon>
    </lineage>
</organism>
<keyword evidence="4" id="KW-1185">Reference proteome</keyword>
<name>A0A937EM85_9ACTN</name>
<accession>A0A937EM85</accession>
<feature type="region of interest" description="Disordered" evidence="1">
    <location>
        <begin position="20"/>
        <end position="43"/>
    </location>
</feature>
<keyword evidence="2" id="KW-1133">Transmembrane helix</keyword>
<keyword evidence="2" id="KW-0812">Transmembrane</keyword>
<dbReference type="EMBL" id="JAERRK010000018">
    <property type="protein sequence ID" value="MBL1085852.1"/>
    <property type="molecule type" value="Genomic_DNA"/>
</dbReference>
<gene>
    <name evidence="3" type="ORF">JK359_28455</name>
</gene>
<sequence>MPDRPQRPLRPDEEEELARFHNGDTLGNLPVVQSSPARADGRSVPRSVVLVACVGVLGGLAGAVFAHLTQGNEKSAGAPIITTSPRAPQAQGGAPSASSVSSPSPPVPETPSLNSGARPTLEQVRIIQTPPTGGDPSSTYCLVYTGSSSGAEREAILLMNAPGYQCQDLLPYDGTNSAFSTAAPSCRAPSRAAVLSFAETGGWEGELMYTCLTENHGA</sequence>
<comment type="caution">
    <text evidence="3">The sequence shown here is derived from an EMBL/GenBank/DDBJ whole genome shotgun (WGS) entry which is preliminary data.</text>
</comment>
<dbReference type="RefSeq" id="WP_201841520.1">
    <property type="nucleotide sequence ID" value="NZ_JAERRK010000018.1"/>
</dbReference>